<dbReference type="AlphaFoldDB" id="A0AAD3UCD6"/>
<dbReference type="Proteomes" id="UP000859505">
    <property type="component" value="Unassembled WGS sequence"/>
</dbReference>
<name>A0AAD3UCD6_AERHY</name>
<protein>
    <recommendedName>
        <fullName evidence="4">Lipoprotein</fullName>
    </recommendedName>
</protein>
<gene>
    <name evidence="2" type="ORF">JAJ28_003067</name>
</gene>
<reference evidence="2" key="1">
    <citation type="journal article" date="2018" name="Genome Biol.">
        <title>SKESA: strategic k-mer extension for scrupulous assemblies.</title>
        <authorList>
            <person name="Souvorov A."/>
            <person name="Agarwala R."/>
            <person name="Lipman D.J."/>
        </authorList>
    </citation>
    <scope>NUCLEOTIDE SEQUENCE</scope>
    <source>
        <strain evidence="2">OLC2673_Aeromonas</strain>
    </source>
</reference>
<keyword evidence="1" id="KW-1133">Transmembrane helix</keyword>
<keyword evidence="1" id="KW-0472">Membrane</keyword>
<reference evidence="2" key="2">
    <citation type="submission" date="2020-01" db="EMBL/GenBank/DDBJ databases">
        <authorList>
            <consortium name="NCBI Pathogen Detection Project"/>
        </authorList>
    </citation>
    <scope>NUCLEOTIDE SEQUENCE</scope>
    <source>
        <strain evidence="2">OLC2673_Aeromonas</strain>
    </source>
</reference>
<evidence type="ECO:0000313" key="2">
    <source>
        <dbReference type="EMBL" id="HAT6345301.1"/>
    </source>
</evidence>
<evidence type="ECO:0000313" key="3">
    <source>
        <dbReference type="Proteomes" id="UP000859505"/>
    </source>
</evidence>
<evidence type="ECO:0008006" key="4">
    <source>
        <dbReference type="Google" id="ProtNLM"/>
    </source>
</evidence>
<keyword evidence="1" id="KW-0812">Transmembrane</keyword>
<dbReference type="PROSITE" id="PS51257">
    <property type="entry name" value="PROKAR_LIPOPROTEIN"/>
    <property type="match status" value="1"/>
</dbReference>
<comment type="caution">
    <text evidence="2">The sequence shown here is derived from an EMBL/GenBank/DDBJ whole genome shotgun (WGS) entry which is preliminary data.</text>
</comment>
<dbReference type="EMBL" id="DACTUL010000026">
    <property type="protein sequence ID" value="HAT6345301.1"/>
    <property type="molecule type" value="Genomic_DNA"/>
</dbReference>
<evidence type="ECO:0000256" key="1">
    <source>
        <dbReference type="SAM" id="Phobius"/>
    </source>
</evidence>
<proteinExistence type="predicted"/>
<feature type="transmembrane region" description="Helical" evidence="1">
    <location>
        <begin position="6"/>
        <end position="25"/>
    </location>
</feature>
<sequence length="100" mass="11970">MKKLLTKFNMFILAFVIVVGCISYYRYHETRYMDEPECSMQFLPFEFWQCGIDTHRYTYDALKAFKVENGENSERAMLTIINDSRLKMNPDAFKMVDKLK</sequence>
<accession>A0AAD3UCD6</accession>
<organism evidence="2 3">
    <name type="scientific">Aeromonas hydrophila</name>
    <dbReference type="NCBI Taxonomy" id="644"/>
    <lineage>
        <taxon>Bacteria</taxon>
        <taxon>Pseudomonadati</taxon>
        <taxon>Pseudomonadota</taxon>
        <taxon>Gammaproteobacteria</taxon>
        <taxon>Aeromonadales</taxon>
        <taxon>Aeromonadaceae</taxon>
        <taxon>Aeromonas</taxon>
    </lineage>
</organism>